<dbReference type="PANTHER" id="PTHR43539:SF78">
    <property type="entry name" value="FLAVIN-CONTAINING MONOOXYGENASE"/>
    <property type="match status" value="1"/>
</dbReference>
<dbReference type="PRINTS" id="PR00368">
    <property type="entry name" value="FADPNR"/>
</dbReference>
<name>A0A1H3S309_9PSEU</name>
<evidence type="ECO:0000256" key="1">
    <source>
        <dbReference type="ARBA" id="ARBA00023002"/>
    </source>
</evidence>
<dbReference type="STRING" id="589385.SAMN05421504_112185"/>
<evidence type="ECO:0000313" key="2">
    <source>
        <dbReference type="EMBL" id="SDZ32200.1"/>
    </source>
</evidence>
<dbReference type="GO" id="GO:0050660">
    <property type="term" value="F:flavin adenine dinucleotide binding"/>
    <property type="evidence" value="ECO:0007669"/>
    <property type="project" value="TreeGrafter"/>
</dbReference>
<dbReference type="Proteomes" id="UP000199515">
    <property type="component" value="Unassembled WGS sequence"/>
</dbReference>
<proteinExistence type="predicted"/>
<dbReference type="EMBL" id="FNON01000012">
    <property type="protein sequence ID" value="SDZ32200.1"/>
    <property type="molecule type" value="Genomic_DNA"/>
</dbReference>
<dbReference type="PRINTS" id="PR00411">
    <property type="entry name" value="PNDRDTASEI"/>
</dbReference>
<dbReference type="Pfam" id="PF13738">
    <property type="entry name" value="Pyr_redox_3"/>
    <property type="match status" value="1"/>
</dbReference>
<dbReference type="RefSeq" id="WP_091298594.1">
    <property type="nucleotide sequence ID" value="NZ_FNON01000012.1"/>
</dbReference>
<keyword evidence="1" id="KW-0560">Oxidoreductase</keyword>
<dbReference type="InterPro" id="IPR036188">
    <property type="entry name" value="FAD/NAD-bd_sf"/>
</dbReference>
<reference evidence="2 3" key="1">
    <citation type="submission" date="2016-10" db="EMBL/GenBank/DDBJ databases">
        <authorList>
            <person name="de Groot N.N."/>
        </authorList>
    </citation>
    <scope>NUCLEOTIDE SEQUENCE [LARGE SCALE GENOMIC DNA]</scope>
    <source>
        <strain evidence="2 3">CPCC 202699</strain>
    </source>
</reference>
<sequence>MDELPAVVVGAGPVGLAAAAQLVERGLTPLVLEAGPQAGAAVAQWNHVRLFSQWSELVDPAAERLLAPTGWQRPEPTAYPTGAEWARDYLRPLAAVLGDKVRFSARVTGVARRGRDLVVDAGRDTEPVTVHVVTDHGEERITARAVIDASGTWGSPNPLGGDGLPALGEIASSDRISYRVPDLADPAVRERYSGKRIAVAGSGHSALTALVALADVPDVKIVWLLRRGATGTVFGGGDADQLPARGALGLRAKAAAEAGFVETVTGFRTAAVQPDGDGRLVLESFDGHKLDPVDEIVVLTGFRPDLSWLSEVRLDLDPVLQAPRALAPLIDPNVHSCGTVYPHGVKELTQPEPGVFVVGMKSYGRAPTFLAMTGYEQVRSVVAALAGDHEAAGRVELTLPETGVCGGAGVFDEPAQDTGGCCGPAEVTLTAPSAAR</sequence>
<dbReference type="Gene3D" id="3.50.50.60">
    <property type="entry name" value="FAD/NAD(P)-binding domain"/>
    <property type="match status" value="1"/>
</dbReference>
<protein>
    <submittedName>
        <fullName evidence="2">Pyridine nucleotide-disulphide oxidoreductase</fullName>
    </submittedName>
</protein>
<gene>
    <name evidence="2" type="ORF">SAMN05421504_112185</name>
</gene>
<organism evidence="2 3">
    <name type="scientific">Amycolatopsis xylanica</name>
    <dbReference type="NCBI Taxonomy" id="589385"/>
    <lineage>
        <taxon>Bacteria</taxon>
        <taxon>Bacillati</taxon>
        <taxon>Actinomycetota</taxon>
        <taxon>Actinomycetes</taxon>
        <taxon>Pseudonocardiales</taxon>
        <taxon>Pseudonocardiaceae</taxon>
        <taxon>Amycolatopsis</taxon>
    </lineage>
</organism>
<dbReference type="AlphaFoldDB" id="A0A1H3S309"/>
<dbReference type="PANTHER" id="PTHR43539">
    <property type="entry name" value="FLAVIN-BINDING MONOOXYGENASE-LIKE PROTEIN (AFU_ORTHOLOGUE AFUA_4G09220)"/>
    <property type="match status" value="1"/>
</dbReference>
<keyword evidence="3" id="KW-1185">Reference proteome</keyword>
<dbReference type="InterPro" id="IPR050982">
    <property type="entry name" value="Auxin_biosynth/cation_transpt"/>
</dbReference>
<dbReference type="GO" id="GO:0004497">
    <property type="term" value="F:monooxygenase activity"/>
    <property type="evidence" value="ECO:0007669"/>
    <property type="project" value="TreeGrafter"/>
</dbReference>
<evidence type="ECO:0000313" key="3">
    <source>
        <dbReference type="Proteomes" id="UP000199515"/>
    </source>
</evidence>
<dbReference type="OrthoDB" id="7279140at2"/>
<accession>A0A1H3S309</accession>
<dbReference type="SUPFAM" id="SSF51905">
    <property type="entry name" value="FAD/NAD(P)-binding domain"/>
    <property type="match status" value="1"/>
</dbReference>